<feature type="domain" description="HTH rpiR-type" evidence="4">
    <location>
        <begin position="1"/>
        <end position="77"/>
    </location>
</feature>
<dbReference type="EMBL" id="JAOQJR010000011">
    <property type="protein sequence ID" value="MCU6739044.1"/>
    <property type="molecule type" value="Genomic_DNA"/>
</dbReference>
<keyword evidence="3" id="KW-0804">Transcription</keyword>
<dbReference type="CDD" id="cd05013">
    <property type="entry name" value="SIS_RpiR"/>
    <property type="match status" value="1"/>
</dbReference>
<dbReference type="InterPro" id="IPR009057">
    <property type="entry name" value="Homeodomain-like_sf"/>
</dbReference>
<dbReference type="PANTHER" id="PTHR30514:SF10">
    <property type="entry name" value="MURR_RPIR FAMILY TRANSCRIPTIONAL REGULATOR"/>
    <property type="match status" value="1"/>
</dbReference>
<protein>
    <submittedName>
        <fullName evidence="6">MurR/RpiR family transcriptional regulator</fullName>
    </submittedName>
</protein>
<keyword evidence="1" id="KW-0805">Transcription regulation</keyword>
<evidence type="ECO:0000256" key="2">
    <source>
        <dbReference type="ARBA" id="ARBA00023125"/>
    </source>
</evidence>
<dbReference type="InterPro" id="IPR047640">
    <property type="entry name" value="RpiR-like"/>
</dbReference>
<evidence type="ECO:0000256" key="1">
    <source>
        <dbReference type="ARBA" id="ARBA00023015"/>
    </source>
</evidence>
<dbReference type="SUPFAM" id="SSF46689">
    <property type="entry name" value="Homeodomain-like"/>
    <property type="match status" value="1"/>
</dbReference>
<evidence type="ECO:0000259" key="4">
    <source>
        <dbReference type="PROSITE" id="PS51071"/>
    </source>
</evidence>
<sequence>MYLFQRIEEMTIEYQDARSVIAEFLLNEKAHLYQYTMDEVAHLTYTSKPTLVRFAKGLGFHGWKDFMRSLIEEVKYLESHETTIDVNFPFHENNSYKEIIDHVSRLQIESIMDTTHLIKEEMLELAVMRLEKAKNIVIFGMKPNSYFAEGLRWKFLSIGVSMQIAPYGEFGMIARTLTKNDCAILISYSGNNKDKDPMAQIEMLKRQEVPVIAMTSEGKNYIQENIDCIFAISSNERLYSKISSFATEQSLLFIFNVIFSCYFKKNYHENLVYKIENSKILESQRTANSKKIEEI</sequence>
<dbReference type="InterPro" id="IPR000281">
    <property type="entry name" value="HTH_RpiR"/>
</dbReference>
<dbReference type="Pfam" id="PF01380">
    <property type="entry name" value="SIS"/>
    <property type="match status" value="1"/>
</dbReference>
<dbReference type="InterPro" id="IPR046348">
    <property type="entry name" value="SIS_dom_sf"/>
</dbReference>
<comment type="caution">
    <text evidence="6">The sequence shown here is derived from an EMBL/GenBank/DDBJ whole genome shotgun (WGS) entry which is preliminary data.</text>
</comment>
<name>A0ABT2SW44_9FIRM</name>
<feature type="domain" description="SIS" evidence="5">
    <location>
        <begin position="126"/>
        <end position="268"/>
    </location>
</feature>
<dbReference type="Proteomes" id="UP001208364">
    <property type="component" value="Unassembled WGS sequence"/>
</dbReference>
<dbReference type="InterPro" id="IPR036388">
    <property type="entry name" value="WH-like_DNA-bd_sf"/>
</dbReference>
<keyword evidence="7" id="KW-1185">Reference proteome</keyword>
<dbReference type="Gene3D" id="3.40.50.10490">
    <property type="entry name" value="Glucose-6-phosphate isomerase like protein, domain 1"/>
    <property type="match status" value="1"/>
</dbReference>
<accession>A0ABT2SW44</accession>
<evidence type="ECO:0000256" key="3">
    <source>
        <dbReference type="ARBA" id="ARBA00023163"/>
    </source>
</evidence>
<dbReference type="PANTHER" id="PTHR30514">
    <property type="entry name" value="GLUCOKINASE"/>
    <property type="match status" value="1"/>
</dbReference>
<evidence type="ECO:0000313" key="7">
    <source>
        <dbReference type="Proteomes" id="UP001208364"/>
    </source>
</evidence>
<organism evidence="6 7">
    <name type="scientific">[Clostridium] ammoniilyticum</name>
    <dbReference type="NCBI Taxonomy" id="2981784"/>
    <lineage>
        <taxon>Bacteria</taxon>
        <taxon>Bacillati</taxon>
        <taxon>Bacillota</taxon>
        <taxon>Erysipelotrichia</taxon>
        <taxon>Erysipelotrichales</taxon>
        <taxon>Coprobacillaceae</taxon>
        <taxon>Faecalibacillus</taxon>
    </lineage>
</organism>
<dbReference type="RefSeq" id="WP_147580554.1">
    <property type="nucleotide sequence ID" value="NZ_JAOQJR010000011.1"/>
</dbReference>
<gene>
    <name evidence="6" type="ORF">OCV55_10255</name>
</gene>
<dbReference type="PROSITE" id="PS51464">
    <property type="entry name" value="SIS"/>
    <property type="match status" value="1"/>
</dbReference>
<evidence type="ECO:0000259" key="5">
    <source>
        <dbReference type="PROSITE" id="PS51464"/>
    </source>
</evidence>
<dbReference type="PROSITE" id="PS51071">
    <property type="entry name" value="HTH_RPIR"/>
    <property type="match status" value="1"/>
</dbReference>
<reference evidence="6 7" key="1">
    <citation type="journal article" date="2021" name="ISME Commun">
        <title>Automated analysis of genomic sequences facilitates high-throughput and comprehensive description of bacteria.</title>
        <authorList>
            <person name="Hitch T.C.A."/>
        </authorList>
    </citation>
    <scope>NUCLEOTIDE SEQUENCE [LARGE SCALE GENOMIC DNA]</scope>
    <source>
        <strain evidence="6 7">H4_15</strain>
    </source>
</reference>
<dbReference type="SUPFAM" id="SSF53697">
    <property type="entry name" value="SIS domain"/>
    <property type="match status" value="1"/>
</dbReference>
<proteinExistence type="predicted"/>
<dbReference type="Pfam" id="PF01418">
    <property type="entry name" value="HTH_6"/>
    <property type="match status" value="1"/>
</dbReference>
<evidence type="ECO:0000313" key="6">
    <source>
        <dbReference type="EMBL" id="MCU6739044.1"/>
    </source>
</evidence>
<dbReference type="InterPro" id="IPR035472">
    <property type="entry name" value="RpiR-like_SIS"/>
</dbReference>
<dbReference type="Gene3D" id="1.10.10.10">
    <property type="entry name" value="Winged helix-like DNA-binding domain superfamily/Winged helix DNA-binding domain"/>
    <property type="match status" value="1"/>
</dbReference>
<dbReference type="InterPro" id="IPR001347">
    <property type="entry name" value="SIS_dom"/>
</dbReference>
<keyword evidence="2" id="KW-0238">DNA-binding</keyword>